<evidence type="ECO:0000313" key="2">
    <source>
        <dbReference type="EMBL" id="ABC83780.1"/>
    </source>
</evidence>
<feature type="transmembrane region" description="Helical" evidence="1">
    <location>
        <begin position="79"/>
        <end position="97"/>
    </location>
</feature>
<dbReference type="AlphaFoldDB" id="Q2IGS5"/>
<gene>
    <name evidence="2" type="ordered locus">Adeh_4016</name>
</gene>
<name>Q2IGS5_ANADE</name>
<sequence>MGGRMEPKAFGTVLALLVDPAGKPVRGGGVKGQLHVLPGELVILRPRRWEEIVHRIANALMIGSLAAVVVNVVTWRSMAVVWGALVAQGAYWLALPFRRRMLEPVPLTAAGLDAARREGRVAIRVEASKIQEARPPEPPKKGFRQPARLVLPEGALEMYLSEAQFDEVRAALGR</sequence>
<dbReference type="HOGENOM" id="CLU_1567432_0_0_7"/>
<dbReference type="KEGG" id="ade:Adeh_4016"/>
<organism evidence="2 3">
    <name type="scientific">Anaeromyxobacter dehalogenans (strain 2CP-C)</name>
    <dbReference type="NCBI Taxonomy" id="290397"/>
    <lineage>
        <taxon>Bacteria</taxon>
        <taxon>Pseudomonadati</taxon>
        <taxon>Myxococcota</taxon>
        <taxon>Myxococcia</taxon>
        <taxon>Myxococcales</taxon>
        <taxon>Cystobacterineae</taxon>
        <taxon>Anaeromyxobacteraceae</taxon>
        <taxon>Anaeromyxobacter</taxon>
    </lineage>
</organism>
<accession>Q2IGS5</accession>
<dbReference type="Proteomes" id="UP000001935">
    <property type="component" value="Chromosome"/>
</dbReference>
<feature type="transmembrane region" description="Helical" evidence="1">
    <location>
        <begin position="52"/>
        <end position="73"/>
    </location>
</feature>
<evidence type="ECO:0000313" key="3">
    <source>
        <dbReference type="Proteomes" id="UP000001935"/>
    </source>
</evidence>
<reference evidence="2" key="1">
    <citation type="submission" date="2006-01" db="EMBL/GenBank/DDBJ databases">
        <title>Complete sequence of Anaeromyxobacter dehalogenans 2CP-C.</title>
        <authorList>
            <consortium name="US DOE Joint Genome Institute"/>
            <person name="Copeland A."/>
            <person name="Lucas S."/>
            <person name="Lapidus A."/>
            <person name="Barry K."/>
            <person name="Detter J.C."/>
            <person name="Glavina T."/>
            <person name="Hammon N."/>
            <person name="Israni S."/>
            <person name="Pitluck S."/>
            <person name="Brettin T."/>
            <person name="Bruce D."/>
            <person name="Han C."/>
            <person name="Tapia R."/>
            <person name="Gilna P."/>
            <person name="Kiss H."/>
            <person name="Schmutz J."/>
            <person name="Larimer F."/>
            <person name="Land M."/>
            <person name="Kyrpides N."/>
            <person name="Anderson I."/>
            <person name="Sanford R.A."/>
            <person name="Ritalahti K.M."/>
            <person name="Thomas H.S."/>
            <person name="Kirby J.R."/>
            <person name="Zhulin I.B."/>
            <person name="Loeffler F.E."/>
            <person name="Richardson P."/>
        </authorList>
    </citation>
    <scope>NUCLEOTIDE SEQUENCE</scope>
    <source>
        <strain evidence="2">2CP-C</strain>
    </source>
</reference>
<evidence type="ECO:0000256" key="1">
    <source>
        <dbReference type="SAM" id="Phobius"/>
    </source>
</evidence>
<keyword evidence="1" id="KW-0812">Transmembrane</keyword>
<keyword evidence="1" id="KW-0472">Membrane</keyword>
<keyword evidence="1" id="KW-1133">Transmembrane helix</keyword>
<dbReference type="EMBL" id="CP000251">
    <property type="protein sequence ID" value="ABC83780.1"/>
    <property type="molecule type" value="Genomic_DNA"/>
</dbReference>
<proteinExistence type="predicted"/>
<protein>
    <submittedName>
        <fullName evidence="2">Uncharacterized protein</fullName>
    </submittedName>
</protein>
<dbReference type="STRING" id="290397.Adeh_4016"/>